<dbReference type="Proteomes" id="UP000609172">
    <property type="component" value="Unassembled WGS sequence"/>
</dbReference>
<proteinExistence type="predicted"/>
<evidence type="ECO:0000313" key="2">
    <source>
        <dbReference type="Proteomes" id="UP000609172"/>
    </source>
</evidence>
<name>A0A934UK17_9FLAO</name>
<organism evidence="1 2">
    <name type="scientific">Flavobacterium agrisoli</name>
    <dbReference type="NCBI Taxonomy" id="2793066"/>
    <lineage>
        <taxon>Bacteria</taxon>
        <taxon>Pseudomonadati</taxon>
        <taxon>Bacteroidota</taxon>
        <taxon>Flavobacteriia</taxon>
        <taxon>Flavobacteriales</taxon>
        <taxon>Flavobacteriaceae</taxon>
        <taxon>Flavobacterium</taxon>
    </lineage>
</organism>
<comment type="caution">
    <text evidence="1">The sequence shown here is derived from an EMBL/GenBank/DDBJ whole genome shotgun (WGS) entry which is preliminary data.</text>
</comment>
<sequence>MVKKLKIVLFLFLIGHSFGYGQKMMSYVTINHQQAYMGQPIEMTVSAYTSTWFTAGVDVGNIQIEGALNVYFRSVSNSKDINGTHYAGVDLIFHIFPTKEGKITIPKIGIHVESPKDGDYKGIKHILYTRPKTITVKPVPLGYDPTNWLAAGNLSINQQWSRSLQGIKVGDVVIRKITRSAAGTVGEFIPAVKWDSVAGVSIYPKRPYINTNKSKLAVSASRTESANYLFEKEGKVTLPRIEFVYWNYANRRFYKRYIDAVTITVAPNPDLKMLSTLKKQLSAESGIEEKEKPFLILGMTVEEFLKLVALVVIVLYVVYKIAQKTIPIIKEKYTDFIQSEKYAFRKALKSVNSKNEYTIFQKLKIWIGKLNPEIENFSAFVAQYGTEELQQQFILFEQQFETKVAKTSTFDASLFKKELKKSRKNYFEETKKIHDAKNKIAEKKWINPIK</sequence>
<protein>
    <submittedName>
        <fullName evidence="1">BatD family protein</fullName>
    </submittedName>
</protein>
<dbReference type="InterPro" id="IPR025738">
    <property type="entry name" value="BatD"/>
</dbReference>
<dbReference type="Pfam" id="PF13584">
    <property type="entry name" value="BatD"/>
    <property type="match status" value="1"/>
</dbReference>
<reference evidence="1" key="1">
    <citation type="submission" date="2020-12" db="EMBL/GenBank/DDBJ databases">
        <title>Bacterial novel species Flavobacterium sp. SE-1-e isolated from soil.</title>
        <authorList>
            <person name="Jung H.-Y."/>
        </authorList>
    </citation>
    <scope>NUCLEOTIDE SEQUENCE</scope>
    <source>
        <strain evidence="1">SE-1-e</strain>
    </source>
</reference>
<dbReference type="PANTHER" id="PTHR40940">
    <property type="entry name" value="PROTEIN BATD-RELATED"/>
    <property type="match status" value="1"/>
</dbReference>
<accession>A0A934UK17</accession>
<gene>
    <name evidence="1" type="ORF">I5M07_09615</name>
</gene>
<dbReference type="RefSeq" id="WP_200106223.1">
    <property type="nucleotide sequence ID" value="NZ_JAEHFV010000003.1"/>
</dbReference>
<evidence type="ECO:0000313" key="1">
    <source>
        <dbReference type="EMBL" id="MBK0370098.1"/>
    </source>
</evidence>
<dbReference type="AlphaFoldDB" id="A0A934UK17"/>
<dbReference type="PANTHER" id="PTHR40940:SF1">
    <property type="entry name" value="PROTEIN BATD"/>
    <property type="match status" value="1"/>
</dbReference>
<dbReference type="EMBL" id="JAEHFV010000003">
    <property type="protein sequence ID" value="MBK0370098.1"/>
    <property type="molecule type" value="Genomic_DNA"/>
</dbReference>
<keyword evidence="2" id="KW-1185">Reference proteome</keyword>